<accession>A0ABX9QRZ7</accession>
<reference evidence="3 4" key="1">
    <citation type="submission" date="2018-09" db="EMBL/GenBank/DDBJ databases">
        <authorList>
            <person name="Livingstone P.G."/>
            <person name="Whitworth D.E."/>
        </authorList>
    </citation>
    <scope>NUCLEOTIDE SEQUENCE [LARGE SCALE GENOMIC DNA]</scope>
    <source>
        <strain evidence="3 4">CA031B</strain>
    </source>
</reference>
<dbReference type="EMBL" id="RAWI01000005">
    <property type="protein sequence ID" value="RKI17143.1"/>
    <property type="molecule type" value="Genomic_DNA"/>
</dbReference>
<feature type="compositionally biased region" description="Basic and acidic residues" evidence="1">
    <location>
        <begin position="100"/>
        <end position="111"/>
    </location>
</feature>
<evidence type="ECO:0000313" key="4">
    <source>
        <dbReference type="Proteomes" id="UP000278907"/>
    </source>
</evidence>
<dbReference type="SUPFAM" id="SSF53098">
    <property type="entry name" value="Ribonuclease H-like"/>
    <property type="match status" value="1"/>
</dbReference>
<keyword evidence="4" id="KW-1185">Reference proteome</keyword>
<feature type="region of interest" description="Disordered" evidence="1">
    <location>
        <begin position="97"/>
        <end position="133"/>
    </location>
</feature>
<dbReference type="Pfam" id="PF13683">
    <property type="entry name" value="rve_3"/>
    <property type="match status" value="1"/>
</dbReference>
<name>A0ABX9QRZ7_9BACT</name>
<comment type="caution">
    <text evidence="3">The sequence shown here is derived from an EMBL/GenBank/DDBJ whole genome shotgun (WGS) entry which is preliminary data.</text>
</comment>
<dbReference type="Proteomes" id="UP000278907">
    <property type="component" value="Unassembled WGS sequence"/>
</dbReference>
<dbReference type="InterPro" id="IPR001584">
    <property type="entry name" value="Integrase_cat-core"/>
</dbReference>
<evidence type="ECO:0000256" key="1">
    <source>
        <dbReference type="SAM" id="MobiDB-lite"/>
    </source>
</evidence>
<organism evidence="3 4">
    <name type="scientific">Corallococcus praedator</name>
    <dbReference type="NCBI Taxonomy" id="2316724"/>
    <lineage>
        <taxon>Bacteria</taxon>
        <taxon>Pseudomonadati</taxon>
        <taxon>Myxococcota</taxon>
        <taxon>Myxococcia</taxon>
        <taxon>Myxococcales</taxon>
        <taxon>Cystobacterineae</taxon>
        <taxon>Myxococcaceae</taxon>
        <taxon>Corallococcus</taxon>
    </lineage>
</organism>
<feature type="domain" description="Integrase catalytic" evidence="2">
    <location>
        <begin position="34"/>
        <end position="75"/>
    </location>
</feature>
<protein>
    <recommendedName>
        <fullName evidence="2">Integrase catalytic domain-containing protein</fullName>
    </recommendedName>
</protein>
<gene>
    <name evidence="3" type="ORF">D7Y13_01560</name>
</gene>
<dbReference type="InterPro" id="IPR012337">
    <property type="entry name" value="RNaseH-like_sf"/>
</dbReference>
<evidence type="ECO:0000313" key="3">
    <source>
        <dbReference type="EMBL" id="RKI17143.1"/>
    </source>
</evidence>
<sequence length="133" mass="15113">MLQPQTAALLARLRQSRRVREGCLTGAAGCLTHLSTESGQAHPFASTQDAKAWVARFVVWYNTEHRHSAIRFVTPEARHFGLDAALLAQRHQVYQRARARHPERWSRDTRDWTPAGPVRLNPSPEAQELQRIG</sequence>
<evidence type="ECO:0000259" key="2">
    <source>
        <dbReference type="Pfam" id="PF13683"/>
    </source>
</evidence>
<proteinExistence type="predicted"/>